<accession>A0A0R2D5M5</accession>
<keyword evidence="3 6" id="KW-0812">Transmembrane</keyword>
<gene>
    <name evidence="8" type="ORF">FC19_GL001344</name>
</gene>
<keyword evidence="4 6" id="KW-1133">Transmembrane helix</keyword>
<feature type="transmembrane region" description="Helical" evidence="6">
    <location>
        <begin position="78"/>
        <end position="100"/>
    </location>
</feature>
<evidence type="ECO:0000256" key="3">
    <source>
        <dbReference type="ARBA" id="ARBA00022692"/>
    </source>
</evidence>
<evidence type="ECO:0000256" key="5">
    <source>
        <dbReference type="ARBA" id="ARBA00023136"/>
    </source>
</evidence>
<dbReference type="EMBL" id="AYZD01000018">
    <property type="protein sequence ID" value="KRM95865.1"/>
    <property type="molecule type" value="Genomic_DNA"/>
</dbReference>
<name>A0A0R2D5M5_9LACO</name>
<dbReference type="PANTHER" id="PTHR33885:SF3">
    <property type="entry name" value="PHAGE SHOCK PROTEIN C"/>
    <property type="match status" value="1"/>
</dbReference>
<evidence type="ECO:0000256" key="6">
    <source>
        <dbReference type="SAM" id="Phobius"/>
    </source>
</evidence>
<evidence type="ECO:0000256" key="1">
    <source>
        <dbReference type="ARBA" id="ARBA00004162"/>
    </source>
</evidence>
<evidence type="ECO:0000256" key="2">
    <source>
        <dbReference type="ARBA" id="ARBA00022475"/>
    </source>
</evidence>
<dbReference type="Proteomes" id="UP000051015">
    <property type="component" value="Unassembled WGS sequence"/>
</dbReference>
<dbReference type="AlphaFoldDB" id="A0A0R2D5M5"/>
<keyword evidence="5 6" id="KW-0472">Membrane</keyword>
<keyword evidence="9" id="KW-1185">Reference proteome</keyword>
<dbReference type="InterPro" id="IPR052027">
    <property type="entry name" value="PspC"/>
</dbReference>
<comment type="caution">
    <text evidence="8">The sequence shown here is derived from an EMBL/GenBank/DDBJ whole genome shotgun (WGS) entry which is preliminary data.</text>
</comment>
<dbReference type="InterPro" id="IPR007168">
    <property type="entry name" value="Phageshock_PspC_N"/>
</dbReference>
<dbReference type="GO" id="GO:0005886">
    <property type="term" value="C:plasma membrane"/>
    <property type="evidence" value="ECO:0007669"/>
    <property type="project" value="UniProtKB-SubCell"/>
</dbReference>
<dbReference type="STRING" id="1423725.FC19_GL001344"/>
<proteinExistence type="predicted"/>
<feature type="domain" description="Phage shock protein PspC N-terminal" evidence="7">
    <location>
        <begin position="46"/>
        <end position="102"/>
    </location>
</feature>
<comment type="subcellular location">
    <subcellularLocation>
        <location evidence="1">Cell membrane</location>
        <topology evidence="1">Single-pass membrane protein</topology>
    </subcellularLocation>
</comment>
<evidence type="ECO:0000256" key="4">
    <source>
        <dbReference type="ARBA" id="ARBA00022989"/>
    </source>
</evidence>
<keyword evidence="2" id="KW-1003">Cell membrane</keyword>
<dbReference type="PATRIC" id="fig|1423725.3.peg.1383"/>
<evidence type="ECO:0000313" key="8">
    <source>
        <dbReference type="EMBL" id="KRM95865.1"/>
    </source>
</evidence>
<dbReference type="PANTHER" id="PTHR33885">
    <property type="entry name" value="PHAGE SHOCK PROTEIN C"/>
    <property type="match status" value="1"/>
</dbReference>
<sequence>MKGEKYLFFLKLCSIEIGNLRNKNQQGKIYIRHQIVGGVLMDKNRKIRRSRDRLIAGVCAGLAEYLKINPWIIRGLFIILLLIPHIQFLTFCIYVVLIGVMPAPKDSFFSNFTAFFGNNRESDTHENKHSTSGRRIIKDVHERDIH</sequence>
<protein>
    <recommendedName>
        <fullName evidence="7">Phage shock protein PspC N-terminal domain-containing protein</fullName>
    </recommendedName>
</protein>
<dbReference type="Pfam" id="PF04024">
    <property type="entry name" value="PspC"/>
    <property type="match status" value="1"/>
</dbReference>
<reference evidence="8 9" key="1">
    <citation type="journal article" date="2015" name="Genome Announc.">
        <title>Expanding the biotechnology potential of lactobacilli through comparative genomics of 213 strains and associated genera.</title>
        <authorList>
            <person name="Sun Z."/>
            <person name="Harris H.M."/>
            <person name="McCann A."/>
            <person name="Guo C."/>
            <person name="Argimon S."/>
            <person name="Zhang W."/>
            <person name="Yang X."/>
            <person name="Jeffery I.B."/>
            <person name="Cooney J.C."/>
            <person name="Kagawa T.F."/>
            <person name="Liu W."/>
            <person name="Song Y."/>
            <person name="Salvetti E."/>
            <person name="Wrobel A."/>
            <person name="Rasinkangas P."/>
            <person name="Parkhill J."/>
            <person name="Rea M.C."/>
            <person name="O'Sullivan O."/>
            <person name="Ritari J."/>
            <person name="Douillard F.P."/>
            <person name="Paul Ross R."/>
            <person name="Yang R."/>
            <person name="Briner A.E."/>
            <person name="Felis G.E."/>
            <person name="de Vos W.M."/>
            <person name="Barrangou R."/>
            <person name="Klaenhammer T.R."/>
            <person name="Caufield P.W."/>
            <person name="Cui Y."/>
            <person name="Zhang H."/>
            <person name="O'Toole P.W."/>
        </authorList>
    </citation>
    <scope>NUCLEOTIDE SEQUENCE [LARGE SCALE GENOMIC DNA]</scope>
    <source>
        <strain evidence="8 9">DSM 21051</strain>
    </source>
</reference>
<evidence type="ECO:0000313" key="9">
    <source>
        <dbReference type="Proteomes" id="UP000051015"/>
    </source>
</evidence>
<evidence type="ECO:0000259" key="7">
    <source>
        <dbReference type="Pfam" id="PF04024"/>
    </source>
</evidence>
<organism evidence="8 9">
    <name type="scientific">Liquorilactobacillus aquaticus DSM 21051</name>
    <dbReference type="NCBI Taxonomy" id="1423725"/>
    <lineage>
        <taxon>Bacteria</taxon>
        <taxon>Bacillati</taxon>
        <taxon>Bacillota</taxon>
        <taxon>Bacilli</taxon>
        <taxon>Lactobacillales</taxon>
        <taxon>Lactobacillaceae</taxon>
        <taxon>Liquorilactobacillus</taxon>
    </lineage>
</organism>